<proteinExistence type="predicted"/>
<dbReference type="PANTHER" id="PTHR24193:SF121">
    <property type="entry name" value="ADA2A-CONTAINING COMPLEX COMPONENT 3, ISOFORM D"/>
    <property type="match status" value="1"/>
</dbReference>
<protein>
    <submittedName>
        <fullName evidence="4">Putative ankyrin protein</fullName>
    </submittedName>
</protein>
<dbReference type="GO" id="GO:0045944">
    <property type="term" value="P:positive regulation of transcription by RNA polymerase II"/>
    <property type="evidence" value="ECO:0007669"/>
    <property type="project" value="TreeGrafter"/>
</dbReference>
<dbReference type="Pfam" id="PF00023">
    <property type="entry name" value="Ank"/>
    <property type="match status" value="1"/>
</dbReference>
<name>A0A2U3EJY0_PURLI</name>
<feature type="repeat" description="ANK" evidence="3">
    <location>
        <begin position="557"/>
        <end position="589"/>
    </location>
</feature>
<dbReference type="InterPro" id="IPR016181">
    <property type="entry name" value="Acyl_CoA_acyltransferase"/>
</dbReference>
<evidence type="ECO:0000256" key="3">
    <source>
        <dbReference type="PROSITE-ProRule" id="PRU00023"/>
    </source>
</evidence>
<keyword evidence="1" id="KW-0677">Repeat</keyword>
<sequence length="717" mass="76400">MPAHRLSIHPVANSEYLGIFAMLPPVNIYARQADGRFVLQSGYSSIATNVDIDIVSFLIKHLPQSLPILRTIQFGEGVRNNTLLCTVSLPRSDSPNVVKNAASFGVEDVWTIALIDRDNHPGTEIWPFSSLELHDGVGSAMDPTPPRSTPKLDDINLSFNSNVLDTATRQLLAILSKVPEARHERSPTRPGKNSILIGNVQATLAALLARAGLVVRMNGPYGKYIFSAKGNLDSVAAAPDGSSNGLPQGLVWSSVGMSDHADILAEHERMSVAQLNELPSAAIREADGTGGGKAVAYAFTGRDGAVSTLYVAPTYRGMGLAGAVVRRLRDKGALEPPVLRDRSGLEILEPEPIAMAGIERGNAPSIATFRRLGAQWLWDVYWLWVDLDAVETGADHPWTAHPGPKWGRVLGYGECQTMQGAAAGSWTVTAWLDSRCISALFSYHRAAEANVRPSPAIYHLSSRIGTSKDAAMFVDKEDKRVAPAIAAIRSGDTDALTACLSADPALATAHIGTPSEARTLLHILADWPGNLPRGPDTAQALIAAGADVNAPFVGDAHSETPLHWAASNDDVALLDALLDAGADIDASGGVIAETPLADARAFLQLKTAHRLVERGARVTLQDAATLGLQDRVEAFFGSPVTRPPQEDISCALWNACHGGQLRTAQYLHSRGGAEAINFVPPWEKLTPLDAARRTGAADVTAWLESLGAKEFNSSKSP</sequence>
<dbReference type="PANTHER" id="PTHR24193">
    <property type="entry name" value="ANKYRIN REPEAT PROTEIN"/>
    <property type="match status" value="1"/>
</dbReference>
<dbReference type="GO" id="GO:0000976">
    <property type="term" value="F:transcription cis-regulatory region binding"/>
    <property type="evidence" value="ECO:0007669"/>
    <property type="project" value="TreeGrafter"/>
</dbReference>
<dbReference type="PROSITE" id="PS50297">
    <property type="entry name" value="ANK_REP_REGION"/>
    <property type="match status" value="1"/>
</dbReference>
<dbReference type="EMBL" id="LCWV01000003">
    <property type="protein sequence ID" value="PWI74740.1"/>
    <property type="molecule type" value="Genomic_DNA"/>
</dbReference>
<dbReference type="Gene3D" id="1.25.40.20">
    <property type="entry name" value="Ankyrin repeat-containing domain"/>
    <property type="match status" value="2"/>
</dbReference>
<dbReference type="SUPFAM" id="SSF55729">
    <property type="entry name" value="Acyl-CoA N-acyltransferases (Nat)"/>
    <property type="match status" value="1"/>
</dbReference>
<dbReference type="GO" id="GO:0005634">
    <property type="term" value="C:nucleus"/>
    <property type="evidence" value="ECO:0007669"/>
    <property type="project" value="TreeGrafter"/>
</dbReference>
<dbReference type="SUPFAM" id="SSF48403">
    <property type="entry name" value="Ankyrin repeat"/>
    <property type="match status" value="1"/>
</dbReference>
<comment type="caution">
    <text evidence="4">The sequence shown here is derived from an EMBL/GenBank/DDBJ whole genome shotgun (WGS) entry which is preliminary data.</text>
</comment>
<dbReference type="Gene3D" id="3.40.630.30">
    <property type="match status" value="1"/>
</dbReference>
<dbReference type="InterPro" id="IPR036770">
    <property type="entry name" value="Ankyrin_rpt-contain_sf"/>
</dbReference>
<dbReference type="InterPro" id="IPR002110">
    <property type="entry name" value="Ankyrin_rpt"/>
</dbReference>
<evidence type="ECO:0000313" key="4">
    <source>
        <dbReference type="EMBL" id="PWI74740.1"/>
    </source>
</evidence>
<accession>A0A2U3EJY0</accession>
<dbReference type="SMART" id="SM00248">
    <property type="entry name" value="ANK"/>
    <property type="match status" value="5"/>
</dbReference>
<dbReference type="PROSITE" id="PS50088">
    <property type="entry name" value="ANK_REPEAT"/>
    <property type="match status" value="1"/>
</dbReference>
<dbReference type="InterPro" id="IPR050663">
    <property type="entry name" value="Ankyrin-SOCS_Box"/>
</dbReference>
<reference evidence="4 5" key="1">
    <citation type="journal article" date="2016" name="Front. Microbiol.">
        <title>Genome and transcriptome sequences reveal the specific parasitism of the nematophagous Purpureocillium lilacinum 36-1.</title>
        <authorList>
            <person name="Xie J."/>
            <person name="Li S."/>
            <person name="Mo C."/>
            <person name="Xiao X."/>
            <person name="Peng D."/>
            <person name="Wang G."/>
            <person name="Xiao Y."/>
        </authorList>
    </citation>
    <scope>NUCLEOTIDE SEQUENCE [LARGE SCALE GENOMIC DNA]</scope>
    <source>
        <strain evidence="4 5">36-1</strain>
    </source>
</reference>
<evidence type="ECO:0000256" key="2">
    <source>
        <dbReference type="ARBA" id="ARBA00023043"/>
    </source>
</evidence>
<evidence type="ECO:0000256" key="1">
    <source>
        <dbReference type="ARBA" id="ARBA00022737"/>
    </source>
</evidence>
<evidence type="ECO:0000313" key="5">
    <source>
        <dbReference type="Proteomes" id="UP000245956"/>
    </source>
</evidence>
<dbReference type="Proteomes" id="UP000245956">
    <property type="component" value="Unassembled WGS sequence"/>
</dbReference>
<gene>
    <name evidence="4" type="ORF">PCL_08054</name>
</gene>
<organism evidence="4 5">
    <name type="scientific">Purpureocillium lilacinum</name>
    <name type="common">Paecilomyces lilacinus</name>
    <dbReference type="NCBI Taxonomy" id="33203"/>
    <lineage>
        <taxon>Eukaryota</taxon>
        <taxon>Fungi</taxon>
        <taxon>Dikarya</taxon>
        <taxon>Ascomycota</taxon>
        <taxon>Pezizomycotina</taxon>
        <taxon>Sordariomycetes</taxon>
        <taxon>Hypocreomycetidae</taxon>
        <taxon>Hypocreales</taxon>
        <taxon>Ophiocordycipitaceae</taxon>
        <taxon>Purpureocillium</taxon>
    </lineage>
</organism>
<dbReference type="AlphaFoldDB" id="A0A2U3EJY0"/>
<keyword evidence="2 3" id="KW-0040">ANK repeat</keyword>